<comment type="subcellular location">
    <subcellularLocation>
        <location evidence="1 12">Endoplasmic reticulum membrane</location>
        <topology evidence="1 12">Multi-pass membrane protein</topology>
    </subcellularLocation>
</comment>
<name>A0A1G4IML2_9SACH</name>
<feature type="transmembrane region" description="Helical" evidence="12">
    <location>
        <begin position="94"/>
        <end position="111"/>
    </location>
</feature>
<proteinExistence type="inferred from homology"/>
<evidence type="ECO:0000256" key="1">
    <source>
        <dbReference type="ARBA" id="ARBA00004477"/>
    </source>
</evidence>
<dbReference type="GO" id="GO:0006487">
    <property type="term" value="P:protein N-linked glycosylation"/>
    <property type="evidence" value="ECO:0007669"/>
    <property type="project" value="TreeGrafter"/>
</dbReference>
<accession>A0A1G4IML2</accession>
<feature type="transmembrane region" description="Helical" evidence="12">
    <location>
        <begin position="335"/>
        <end position="355"/>
    </location>
</feature>
<dbReference type="EC" id="2.4.1.-" evidence="12"/>
<keyword evidence="6 12" id="KW-0812">Transmembrane</keyword>
<keyword evidence="14" id="KW-1185">Reference proteome</keyword>
<evidence type="ECO:0000256" key="4">
    <source>
        <dbReference type="ARBA" id="ARBA00022676"/>
    </source>
</evidence>
<comment type="catalytic activity">
    <reaction evidence="11">
        <text>an alpha-D-Man-(1-&gt;2)-alpha-D-Man-(1-&gt;2)-alpha-D-Man-(1-&gt;3)-[alpha-D-Man-(1-&gt;2)-alpha-D-Man-(1-&gt;3)-alpha-D-Man-(1-&gt;6)]-beta-D-Man-(1-&gt;4)-beta-D-GlcNAc-(1-&gt;4)-alpha-D-GlcNAc-diphospho-di-trans,poly-cis-dolichol + a di-trans,poly-cis-dolichyl beta-D-mannosyl phosphate = an alpha-D-Man-(1-&gt;2)-alpha-D-Man-(1-&gt;2)-alpha-D-Man-(1-&gt;3)-[alpha-D-Man-(1-&gt;2)-alpha-D-Man-(1-&gt;3)-[alpha-D-Man-(1-&gt;6)]-alpha-D-Man-(1-&gt;6)]-beta-D-Man-(1-&gt;4)-beta-D-GlcNAc-(1-&gt;4)-alpha-D-GlcNAc-diphospho-di-trans,poly-cis-dolichol + a di-trans,poly-cis-dolichyl phosphate + H(+)</text>
        <dbReference type="Rhea" id="RHEA:29535"/>
        <dbReference type="Rhea" id="RHEA-COMP:19498"/>
        <dbReference type="Rhea" id="RHEA-COMP:19501"/>
        <dbReference type="Rhea" id="RHEA-COMP:19518"/>
        <dbReference type="Rhea" id="RHEA-COMP:19519"/>
        <dbReference type="ChEBI" id="CHEBI:15378"/>
        <dbReference type="ChEBI" id="CHEBI:57683"/>
        <dbReference type="ChEBI" id="CHEBI:58211"/>
        <dbReference type="ChEBI" id="CHEBI:132517"/>
        <dbReference type="ChEBI" id="CHEBI:132519"/>
        <dbReference type="EC" id="2.4.1.260"/>
    </reaction>
    <physiologicalReaction direction="left-to-right" evidence="11">
        <dbReference type="Rhea" id="RHEA:29536"/>
    </physiologicalReaction>
</comment>
<feature type="transmembrane region" description="Helical" evidence="12">
    <location>
        <begin position="194"/>
        <end position="219"/>
    </location>
</feature>
<dbReference type="AlphaFoldDB" id="A0A1G4IML2"/>
<sequence length="543" mass="60982">MRQLDWACDVLILTAILAHMYFSPYTKVEESFTTQAVHDILTYGVLDISEYDHLQYPGVVPRTFLGPLILAVLTQPLLKALSFINEAAAVNAQFVVRCVIGVINGLGLIYLKNQAQALFDRRIQEASSKKSDGDQKATRNSSIGAFFTIFCISQFHLMYYASRPLPNFVVALPLVNVSFGLVLGQRSFGLPLLLLSFASVVFRLELLALTLGLAMSLLLSKKIGLAKVMKFGALGAMLGASVSLYIDSFFWQNWTLPEMDAFFFNVVEGKSAKWGIMPFHTYLTRSLPMIFLPPTVLLLNYVGFRSAPKELKLIAQASYFHIFVLSFQPHKEWRFIAYTIPAITLVASCGASRVFRVKGFSVLKFLVAVSPLLSLLTSILFSMISSLNYPGGEALRHFNDYVQQNGIRNVTVHMDVPVCMTGVTLFGELDKSLNIHYDKTENLSDLRDVWPSFDFLITAISNPEHFVVPNRMEWKLLHTTKAFSGTNLGFFKQLLKAEIGNDFPLMRQMVDQRSATPVIREIQDHITSDTLFTFQRKNSNLDS</sequence>
<protein>
    <recommendedName>
        <fullName evidence="12">Mannosyltransferase</fullName>
        <ecNumber evidence="12">2.4.1.-</ecNumber>
    </recommendedName>
</protein>
<evidence type="ECO:0000256" key="8">
    <source>
        <dbReference type="ARBA" id="ARBA00022989"/>
    </source>
</evidence>
<dbReference type="Pfam" id="PF03901">
    <property type="entry name" value="Glyco_transf_22"/>
    <property type="match status" value="1"/>
</dbReference>
<evidence type="ECO:0000256" key="3">
    <source>
        <dbReference type="ARBA" id="ARBA00007063"/>
    </source>
</evidence>
<evidence type="ECO:0000256" key="12">
    <source>
        <dbReference type="RuleBase" id="RU363075"/>
    </source>
</evidence>
<evidence type="ECO:0000256" key="7">
    <source>
        <dbReference type="ARBA" id="ARBA00022824"/>
    </source>
</evidence>
<keyword evidence="5" id="KW-0808">Transferase</keyword>
<evidence type="ECO:0000256" key="10">
    <source>
        <dbReference type="ARBA" id="ARBA00044721"/>
    </source>
</evidence>
<feature type="transmembrane region" description="Helical" evidence="12">
    <location>
        <begin position="231"/>
        <end position="251"/>
    </location>
</feature>
<keyword evidence="7 12" id="KW-0256">Endoplasmic reticulum</keyword>
<keyword evidence="9 12" id="KW-0472">Membrane</keyword>
<dbReference type="PANTHER" id="PTHR22760">
    <property type="entry name" value="GLYCOSYLTRANSFERASE"/>
    <property type="match status" value="1"/>
</dbReference>
<evidence type="ECO:0000256" key="2">
    <source>
        <dbReference type="ARBA" id="ARBA00004922"/>
    </source>
</evidence>
<evidence type="ECO:0000256" key="5">
    <source>
        <dbReference type="ARBA" id="ARBA00022679"/>
    </source>
</evidence>
<comment type="similarity">
    <text evidence="3 12">Belongs to the glycosyltransferase 22 family.</text>
</comment>
<dbReference type="OrthoDB" id="19039at2759"/>
<evidence type="ECO:0000256" key="11">
    <source>
        <dbReference type="ARBA" id="ARBA00048899"/>
    </source>
</evidence>
<evidence type="ECO:0000313" key="14">
    <source>
        <dbReference type="Proteomes" id="UP000189911"/>
    </source>
</evidence>
<dbReference type="UniPathway" id="UPA00378"/>
<dbReference type="EMBL" id="LT598449">
    <property type="protein sequence ID" value="SCU77895.1"/>
    <property type="molecule type" value="Genomic_DNA"/>
</dbReference>
<comment type="function">
    <text evidence="10">Mannosyltransferase that operates in the biosynthetic pathway of dolichol-linked oligosaccharides, the glycan precursors employed in protein asparagine (N)-glycosylation. The assembly of dolichol-linked oligosaccharides begins on the cytosolic side of the endoplasmic reticulum membrane and finishes in its lumen. The sequential addition of sugars to dolichol pyrophosphate produces dolichol-linked oligosaccharides containing fourteen sugars, including two GlcNAcs, nine mannoses and three glucoses. Once assembled, the oligosaccharide is transferred from the lipid to nascent proteins by oligosaccharyltransferases. In the lumen of the endoplasmic reticulum, adds the eighth mannose residue in an alpha-1,6 linkage onto Man(7)GlcNAc(2)-PP-dolichol to produce Man(8)GlcNAc(2)-PP-dolichol.</text>
</comment>
<dbReference type="InterPro" id="IPR005599">
    <property type="entry name" value="GPI_mannosylTrfase"/>
</dbReference>
<feature type="transmembrane region" description="Helical" evidence="12">
    <location>
        <begin position="362"/>
        <end position="384"/>
    </location>
</feature>
<feature type="transmembrane region" description="Helical" evidence="12">
    <location>
        <begin position="168"/>
        <end position="188"/>
    </location>
</feature>
<feature type="transmembrane region" description="Helical" evidence="12">
    <location>
        <begin position="143"/>
        <end position="161"/>
    </location>
</feature>
<feature type="transmembrane region" description="Helical" evidence="12">
    <location>
        <begin position="287"/>
        <end position="304"/>
    </location>
</feature>
<feature type="transmembrane region" description="Helical" evidence="12">
    <location>
        <begin position="311"/>
        <end position="329"/>
    </location>
</feature>
<dbReference type="GO" id="GO:0005789">
    <property type="term" value="C:endoplasmic reticulum membrane"/>
    <property type="evidence" value="ECO:0007669"/>
    <property type="project" value="UniProtKB-SubCell"/>
</dbReference>
<evidence type="ECO:0000313" key="13">
    <source>
        <dbReference type="EMBL" id="SCU77895.1"/>
    </source>
</evidence>
<comment type="pathway">
    <text evidence="2">Protein modification; protein glycosylation.</text>
</comment>
<organism evidence="13 14">
    <name type="scientific">Lachancea nothofagi CBS 11611</name>
    <dbReference type="NCBI Taxonomy" id="1266666"/>
    <lineage>
        <taxon>Eukaryota</taxon>
        <taxon>Fungi</taxon>
        <taxon>Dikarya</taxon>
        <taxon>Ascomycota</taxon>
        <taxon>Saccharomycotina</taxon>
        <taxon>Saccharomycetes</taxon>
        <taxon>Saccharomycetales</taxon>
        <taxon>Saccharomycetaceae</taxon>
        <taxon>Lachancea</taxon>
    </lineage>
</organism>
<reference evidence="14" key="1">
    <citation type="submission" date="2016-03" db="EMBL/GenBank/DDBJ databases">
        <authorList>
            <person name="Devillers Hugo."/>
        </authorList>
    </citation>
    <scope>NUCLEOTIDE SEQUENCE [LARGE SCALE GENOMIC DNA]</scope>
</reference>
<dbReference type="GO" id="GO:0052917">
    <property type="term" value="F:dol-P-Man:Man(7)GlcNAc(2)-PP-Dol alpha-1,6-mannosyltransferase activity"/>
    <property type="evidence" value="ECO:0007669"/>
    <property type="project" value="UniProtKB-EC"/>
</dbReference>
<keyword evidence="8 12" id="KW-1133">Transmembrane helix</keyword>
<dbReference type="Proteomes" id="UP000189911">
    <property type="component" value="Chromosome A"/>
</dbReference>
<keyword evidence="4 12" id="KW-0328">Glycosyltransferase</keyword>
<gene>
    <name evidence="13" type="ORF">LANO_0A01552G</name>
</gene>
<evidence type="ECO:0000256" key="6">
    <source>
        <dbReference type="ARBA" id="ARBA00022692"/>
    </source>
</evidence>
<evidence type="ECO:0000256" key="9">
    <source>
        <dbReference type="ARBA" id="ARBA00023136"/>
    </source>
</evidence>
<dbReference type="PANTHER" id="PTHR22760:SF1">
    <property type="entry name" value="DOL-P-MAN:MAN(7)GLCNAC(2)-PP-DOL ALPHA-1,6-MANNOSYLTRANSFERASE"/>
    <property type="match status" value="1"/>
</dbReference>